<protein>
    <submittedName>
        <fullName evidence="1">Uncharacterized protein</fullName>
    </submittedName>
</protein>
<accession>A0A5B7HHW0</accession>
<evidence type="ECO:0000313" key="1">
    <source>
        <dbReference type="EMBL" id="MPC68897.1"/>
    </source>
</evidence>
<dbReference type="EMBL" id="VSRR010028556">
    <property type="protein sequence ID" value="MPC68897.1"/>
    <property type="molecule type" value="Genomic_DNA"/>
</dbReference>
<gene>
    <name evidence="1" type="ORF">E2C01_063107</name>
</gene>
<name>A0A5B7HHW0_PORTR</name>
<organism evidence="1 2">
    <name type="scientific">Portunus trituberculatus</name>
    <name type="common">Swimming crab</name>
    <name type="synonym">Neptunus trituberculatus</name>
    <dbReference type="NCBI Taxonomy" id="210409"/>
    <lineage>
        <taxon>Eukaryota</taxon>
        <taxon>Metazoa</taxon>
        <taxon>Ecdysozoa</taxon>
        <taxon>Arthropoda</taxon>
        <taxon>Crustacea</taxon>
        <taxon>Multicrustacea</taxon>
        <taxon>Malacostraca</taxon>
        <taxon>Eumalacostraca</taxon>
        <taxon>Eucarida</taxon>
        <taxon>Decapoda</taxon>
        <taxon>Pleocyemata</taxon>
        <taxon>Brachyura</taxon>
        <taxon>Eubrachyura</taxon>
        <taxon>Portunoidea</taxon>
        <taxon>Portunidae</taxon>
        <taxon>Portuninae</taxon>
        <taxon>Portunus</taxon>
    </lineage>
</organism>
<comment type="caution">
    <text evidence="1">The sequence shown here is derived from an EMBL/GenBank/DDBJ whole genome shotgun (WGS) entry which is preliminary data.</text>
</comment>
<sequence length="32" mass="3553">MSLLHRGKEKGAHWRSAFLCFLCEGGAHLPSI</sequence>
<keyword evidence="2" id="KW-1185">Reference proteome</keyword>
<reference evidence="1 2" key="1">
    <citation type="submission" date="2019-05" db="EMBL/GenBank/DDBJ databases">
        <title>Another draft genome of Portunus trituberculatus and its Hox gene families provides insights of decapod evolution.</title>
        <authorList>
            <person name="Jeong J.-H."/>
            <person name="Song I."/>
            <person name="Kim S."/>
            <person name="Choi T."/>
            <person name="Kim D."/>
            <person name="Ryu S."/>
            <person name="Kim W."/>
        </authorList>
    </citation>
    <scope>NUCLEOTIDE SEQUENCE [LARGE SCALE GENOMIC DNA]</scope>
    <source>
        <tissue evidence="1">Muscle</tissue>
    </source>
</reference>
<evidence type="ECO:0000313" key="2">
    <source>
        <dbReference type="Proteomes" id="UP000324222"/>
    </source>
</evidence>
<dbReference type="Proteomes" id="UP000324222">
    <property type="component" value="Unassembled WGS sequence"/>
</dbReference>
<dbReference type="AlphaFoldDB" id="A0A5B7HHW0"/>
<proteinExistence type="predicted"/>